<proteinExistence type="predicted"/>
<dbReference type="Gene3D" id="1.10.510.10">
    <property type="entry name" value="Transferase(Phosphotransferase) domain 1"/>
    <property type="match status" value="1"/>
</dbReference>
<dbReference type="GO" id="GO:0005524">
    <property type="term" value="F:ATP binding"/>
    <property type="evidence" value="ECO:0007669"/>
    <property type="project" value="UniProtKB-KW"/>
</dbReference>
<dbReference type="OrthoDB" id="5496965at2"/>
<dbReference type="InterPro" id="IPR011009">
    <property type="entry name" value="Kinase-like_dom_sf"/>
</dbReference>
<dbReference type="CDD" id="cd14014">
    <property type="entry name" value="STKc_PknB_like"/>
    <property type="match status" value="1"/>
</dbReference>
<dbReference type="PANTHER" id="PTHR43289">
    <property type="entry name" value="MITOGEN-ACTIVATED PROTEIN KINASE KINASE KINASE 20-RELATED"/>
    <property type="match status" value="1"/>
</dbReference>
<feature type="compositionally biased region" description="Low complexity" evidence="5">
    <location>
        <begin position="344"/>
        <end position="356"/>
    </location>
</feature>
<keyword evidence="2" id="KW-0547">Nucleotide-binding</keyword>
<dbReference type="Pfam" id="PF00069">
    <property type="entry name" value="Pkinase"/>
    <property type="match status" value="1"/>
</dbReference>
<dbReference type="STRING" id="83449.BON30_39545"/>
<sequence>MERAARGEGPPGVGEVVDGYRLERRLGEGGQGSVFRARRDGQFHALKFLPLRNEDRAWRELEVRLRLRRMHEVGVSACGPWPSARPRYLYLVMPYVHGRSLPDWASEHNPTGRQTARVLADVARQLVRVHRAGVVHRDIKGDNVLVRHEDGRAVLVDFGVGTYWGALDITHPLAMPGTPHYRSPETLRFRREHLGEHSPGRPSDDLWALGVVLYWLLTGVYPFDTDVPDEGALANVILQHHPEPPHVLNPRVPRALSELCLRMLEKSLAARPQSAQAVGEEVESLLASADDTWDVALCEEWEESDATTSQEAWLDWGELRERAWRLAAQALRRPLRGRAPPPEEASTATASPAPASRRTRLWSGTLAALVLGGSLCLPPPVSGLVSRGIARSGQEVAAPGEPPEGERGTAPEWWAEIPVPVASATPWKDSTRVSTSTPAPVQSQAPSSSQTPVLGKLVWACTTAAALAQASCTGPSQELRRFYAEPPPTECPEGAVETMQKLGMFDVPVEPTVEFPNPGLKNAEVRPGPVTVISLMTWGELPTRTTRFSGELFFGEPLVHGRFTQAHTADGRTYPICAELWLGYMRKGLVKEKGSTRDTALVRAWPTLRAVKRFE</sequence>
<evidence type="ECO:0000313" key="7">
    <source>
        <dbReference type="EMBL" id="OJH35159.1"/>
    </source>
</evidence>
<evidence type="ECO:0000313" key="8">
    <source>
        <dbReference type="Proteomes" id="UP000182229"/>
    </source>
</evidence>
<dbReference type="InterPro" id="IPR000719">
    <property type="entry name" value="Prot_kinase_dom"/>
</dbReference>
<dbReference type="SUPFAM" id="SSF56112">
    <property type="entry name" value="Protein kinase-like (PK-like)"/>
    <property type="match status" value="1"/>
</dbReference>
<dbReference type="PROSITE" id="PS00108">
    <property type="entry name" value="PROTEIN_KINASE_ST"/>
    <property type="match status" value="1"/>
</dbReference>
<evidence type="ECO:0000256" key="4">
    <source>
        <dbReference type="ARBA" id="ARBA00022840"/>
    </source>
</evidence>
<dbReference type="RefSeq" id="WP_071903739.1">
    <property type="nucleotide sequence ID" value="NZ_MPIN01000015.1"/>
</dbReference>
<dbReference type="Proteomes" id="UP000182229">
    <property type="component" value="Unassembled WGS sequence"/>
</dbReference>
<feature type="region of interest" description="Disordered" evidence="5">
    <location>
        <begin position="333"/>
        <end position="357"/>
    </location>
</feature>
<dbReference type="InterPro" id="IPR008271">
    <property type="entry name" value="Ser/Thr_kinase_AS"/>
</dbReference>
<evidence type="ECO:0000259" key="6">
    <source>
        <dbReference type="PROSITE" id="PS50011"/>
    </source>
</evidence>
<reference evidence="8" key="1">
    <citation type="submission" date="2016-11" db="EMBL/GenBank/DDBJ databases">
        <authorList>
            <person name="Shukria A."/>
            <person name="Stevens D.C."/>
        </authorList>
    </citation>
    <scope>NUCLEOTIDE SEQUENCE [LARGE SCALE GENOMIC DNA]</scope>
    <source>
        <strain evidence="8">Cbfe23</strain>
    </source>
</reference>
<accession>A0A1L9AYR9</accession>
<dbReference type="PANTHER" id="PTHR43289:SF6">
    <property type="entry name" value="SERINE_THREONINE-PROTEIN KINASE NEKL-3"/>
    <property type="match status" value="1"/>
</dbReference>
<protein>
    <recommendedName>
        <fullName evidence="6">Protein kinase domain-containing protein</fullName>
    </recommendedName>
</protein>
<keyword evidence="3" id="KW-0418">Kinase</keyword>
<name>A0A1L9AYR9_9BACT</name>
<gene>
    <name evidence="7" type="ORF">BON30_39545</name>
</gene>
<keyword evidence="8" id="KW-1185">Reference proteome</keyword>
<evidence type="ECO:0000256" key="3">
    <source>
        <dbReference type="ARBA" id="ARBA00022777"/>
    </source>
</evidence>
<feature type="compositionally biased region" description="Low complexity" evidence="5">
    <location>
        <begin position="436"/>
        <end position="449"/>
    </location>
</feature>
<evidence type="ECO:0000256" key="1">
    <source>
        <dbReference type="ARBA" id="ARBA00022679"/>
    </source>
</evidence>
<feature type="region of interest" description="Disordered" evidence="5">
    <location>
        <begin position="425"/>
        <end position="449"/>
    </location>
</feature>
<comment type="caution">
    <text evidence="7">The sequence shown here is derived from an EMBL/GenBank/DDBJ whole genome shotgun (WGS) entry which is preliminary data.</text>
</comment>
<dbReference type="SMART" id="SM00220">
    <property type="entry name" value="S_TKc"/>
    <property type="match status" value="1"/>
</dbReference>
<dbReference type="GO" id="GO:0004674">
    <property type="term" value="F:protein serine/threonine kinase activity"/>
    <property type="evidence" value="ECO:0007669"/>
    <property type="project" value="TreeGrafter"/>
</dbReference>
<feature type="domain" description="Protein kinase" evidence="6">
    <location>
        <begin position="20"/>
        <end position="286"/>
    </location>
</feature>
<organism evidence="7 8">
    <name type="scientific">Cystobacter ferrugineus</name>
    <dbReference type="NCBI Taxonomy" id="83449"/>
    <lineage>
        <taxon>Bacteria</taxon>
        <taxon>Pseudomonadati</taxon>
        <taxon>Myxococcota</taxon>
        <taxon>Myxococcia</taxon>
        <taxon>Myxococcales</taxon>
        <taxon>Cystobacterineae</taxon>
        <taxon>Archangiaceae</taxon>
        <taxon>Cystobacter</taxon>
    </lineage>
</organism>
<dbReference type="Gene3D" id="3.30.200.20">
    <property type="entry name" value="Phosphorylase Kinase, domain 1"/>
    <property type="match status" value="1"/>
</dbReference>
<evidence type="ECO:0000256" key="2">
    <source>
        <dbReference type="ARBA" id="ARBA00022741"/>
    </source>
</evidence>
<keyword evidence="1" id="KW-0808">Transferase</keyword>
<evidence type="ECO:0000256" key="5">
    <source>
        <dbReference type="SAM" id="MobiDB-lite"/>
    </source>
</evidence>
<keyword evidence="4" id="KW-0067">ATP-binding</keyword>
<dbReference type="PROSITE" id="PS50011">
    <property type="entry name" value="PROTEIN_KINASE_DOM"/>
    <property type="match status" value="1"/>
</dbReference>
<dbReference type="EMBL" id="MPIN01000015">
    <property type="protein sequence ID" value="OJH35159.1"/>
    <property type="molecule type" value="Genomic_DNA"/>
</dbReference>
<dbReference type="AlphaFoldDB" id="A0A1L9AYR9"/>
<reference evidence="7 8" key="2">
    <citation type="submission" date="2016-12" db="EMBL/GenBank/DDBJ databases">
        <title>Draft Genome Sequence of Cystobacter ferrugineus Strain Cbfe23.</title>
        <authorList>
            <person name="Akbar S."/>
            <person name="Dowd S.E."/>
            <person name="Stevens D.C."/>
        </authorList>
    </citation>
    <scope>NUCLEOTIDE SEQUENCE [LARGE SCALE GENOMIC DNA]</scope>
    <source>
        <strain evidence="7 8">Cbfe23</strain>
    </source>
</reference>